<dbReference type="Proteomes" id="UP000499080">
    <property type="component" value="Unassembled WGS sequence"/>
</dbReference>
<keyword evidence="2" id="KW-1185">Reference proteome</keyword>
<sequence length="100" mass="10977">MAWNDIAVNVQLKGVNTLASKAISEPLASSWLAGVEEVFGSTRAIREPPSNLLCQICEPRHIPKRFQRPPIPVHPLATDKRSIMVRNGSAPFLWFAVGSS</sequence>
<accession>A0A4Y2BTK6</accession>
<evidence type="ECO:0000313" key="2">
    <source>
        <dbReference type="Proteomes" id="UP000499080"/>
    </source>
</evidence>
<evidence type="ECO:0000313" key="1">
    <source>
        <dbReference type="EMBL" id="GBL95561.1"/>
    </source>
</evidence>
<name>A0A4Y2BTK6_ARAVE</name>
<proteinExistence type="predicted"/>
<organism evidence="1 2">
    <name type="scientific">Araneus ventricosus</name>
    <name type="common">Orbweaver spider</name>
    <name type="synonym">Epeira ventricosa</name>
    <dbReference type="NCBI Taxonomy" id="182803"/>
    <lineage>
        <taxon>Eukaryota</taxon>
        <taxon>Metazoa</taxon>
        <taxon>Ecdysozoa</taxon>
        <taxon>Arthropoda</taxon>
        <taxon>Chelicerata</taxon>
        <taxon>Arachnida</taxon>
        <taxon>Araneae</taxon>
        <taxon>Araneomorphae</taxon>
        <taxon>Entelegynae</taxon>
        <taxon>Araneoidea</taxon>
        <taxon>Araneidae</taxon>
        <taxon>Araneus</taxon>
    </lineage>
</organism>
<protein>
    <submittedName>
        <fullName evidence="1">Uncharacterized protein</fullName>
    </submittedName>
</protein>
<comment type="caution">
    <text evidence="1">The sequence shown here is derived from an EMBL/GenBank/DDBJ whole genome shotgun (WGS) entry which is preliminary data.</text>
</comment>
<dbReference type="EMBL" id="BGPR01000112">
    <property type="protein sequence ID" value="GBL95561.1"/>
    <property type="molecule type" value="Genomic_DNA"/>
</dbReference>
<reference evidence="1 2" key="1">
    <citation type="journal article" date="2019" name="Sci. Rep.">
        <title>Orb-weaving spider Araneus ventricosus genome elucidates the spidroin gene catalogue.</title>
        <authorList>
            <person name="Kono N."/>
            <person name="Nakamura H."/>
            <person name="Ohtoshi R."/>
            <person name="Moran D.A.P."/>
            <person name="Shinohara A."/>
            <person name="Yoshida Y."/>
            <person name="Fujiwara M."/>
            <person name="Mori M."/>
            <person name="Tomita M."/>
            <person name="Arakawa K."/>
        </authorList>
    </citation>
    <scope>NUCLEOTIDE SEQUENCE [LARGE SCALE GENOMIC DNA]</scope>
</reference>
<gene>
    <name evidence="1" type="ORF">AVEN_54157_1</name>
</gene>
<dbReference type="AlphaFoldDB" id="A0A4Y2BTK6"/>